<evidence type="ECO:0000313" key="2">
    <source>
        <dbReference type="Proteomes" id="UP000198878"/>
    </source>
</evidence>
<accession>A0A1H5QMH1</accession>
<evidence type="ECO:0000313" key="1">
    <source>
        <dbReference type="EMBL" id="SEF26551.1"/>
    </source>
</evidence>
<dbReference type="EMBL" id="FNUJ01000003">
    <property type="protein sequence ID" value="SEF26551.1"/>
    <property type="molecule type" value="Genomic_DNA"/>
</dbReference>
<name>A0A1H5QMH1_9PSEU</name>
<evidence type="ECO:0008006" key="3">
    <source>
        <dbReference type="Google" id="ProtNLM"/>
    </source>
</evidence>
<dbReference type="RefSeq" id="WP_086672732.1">
    <property type="nucleotide sequence ID" value="NZ_FNUJ01000003.1"/>
</dbReference>
<reference evidence="2" key="1">
    <citation type="submission" date="2016-10" db="EMBL/GenBank/DDBJ databases">
        <authorList>
            <person name="Varghese N."/>
            <person name="Submissions S."/>
        </authorList>
    </citation>
    <scope>NUCLEOTIDE SEQUENCE [LARGE SCALE GENOMIC DNA]</scope>
    <source>
        <strain evidence="2">DSM 44654</strain>
    </source>
</reference>
<dbReference type="AlphaFoldDB" id="A0A1H5QMH1"/>
<dbReference type="Pfam" id="PF11655">
    <property type="entry name" value="DUF2589"/>
    <property type="match status" value="1"/>
</dbReference>
<dbReference type="OrthoDB" id="1043330at2"/>
<dbReference type="STRING" id="218821.SAMN05421837_103387"/>
<dbReference type="Proteomes" id="UP000198878">
    <property type="component" value="Unassembled WGS sequence"/>
</dbReference>
<gene>
    <name evidence="1" type="ORF">SAMN05421837_103387</name>
</gene>
<dbReference type="InterPro" id="IPR024510">
    <property type="entry name" value="DUF2589"/>
</dbReference>
<proteinExistence type="predicted"/>
<dbReference type="PROSITE" id="PS51257">
    <property type="entry name" value="PROKAR_LIPOPROTEIN"/>
    <property type="match status" value="1"/>
</dbReference>
<protein>
    <recommendedName>
        <fullName evidence="3">DUF2589 domain-containing protein</fullName>
    </recommendedName>
</protein>
<organism evidence="1 2">
    <name type="scientific">Amycolatopsis pretoriensis</name>
    <dbReference type="NCBI Taxonomy" id="218821"/>
    <lineage>
        <taxon>Bacteria</taxon>
        <taxon>Bacillati</taxon>
        <taxon>Actinomycetota</taxon>
        <taxon>Actinomycetes</taxon>
        <taxon>Pseudonocardiales</taxon>
        <taxon>Pseudonocardiaceae</taxon>
        <taxon>Amycolatopsis</taxon>
    </lineage>
</organism>
<keyword evidence="2" id="KW-1185">Reference proteome</keyword>
<sequence>MALEKMSDQFQGLPMESLIGGPLTAACNAQVMLANSTATYINTVGFDRPPDGPVTDQAGFARLRTVKFAFQRPREVPPTGDTGGEGTAVTEDVSLSVPLLSMVPVPNLQVDTVDVAFDMEVKSAEQSKDSKDVEASLDAKGEGRIGPFSLSVSVHGKVATHQENTRSSDNSAKYHVAVKATNHAMPEGLARVFDIMATSIAPVTTVMPDKPADKAVAAK</sequence>